<dbReference type="AlphaFoldDB" id="A0AAE2CI53"/>
<reference evidence="2" key="2">
    <citation type="journal article" date="2024" name="Plant">
        <title>Genomic evolution and insights into agronomic trait innovations of Sesamum species.</title>
        <authorList>
            <person name="Miao H."/>
            <person name="Wang L."/>
            <person name="Qu L."/>
            <person name="Liu H."/>
            <person name="Sun Y."/>
            <person name="Le M."/>
            <person name="Wang Q."/>
            <person name="Wei S."/>
            <person name="Zheng Y."/>
            <person name="Lin W."/>
            <person name="Duan Y."/>
            <person name="Cao H."/>
            <person name="Xiong S."/>
            <person name="Wang X."/>
            <person name="Wei L."/>
            <person name="Li C."/>
            <person name="Ma Q."/>
            <person name="Ju M."/>
            <person name="Zhao R."/>
            <person name="Li G."/>
            <person name="Mu C."/>
            <person name="Tian Q."/>
            <person name="Mei H."/>
            <person name="Zhang T."/>
            <person name="Gao T."/>
            <person name="Zhang H."/>
        </authorList>
    </citation>
    <scope>NUCLEOTIDE SEQUENCE</scope>
    <source>
        <strain evidence="2">3651</strain>
    </source>
</reference>
<keyword evidence="3" id="KW-1185">Reference proteome</keyword>
<proteinExistence type="predicted"/>
<accession>A0AAE2CI53</accession>
<protein>
    <submittedName>
        <fullName evidence="2">Uncharacterized protein</fullName>
    </submittedName>
</protein>
<organism evidence="2 3">
    <name type="scientific">Sesamum alatum</name>
    <dbReference type="NCBI Taxonomy" id="300844"/>
    <lineage>
        <taxon>Eukaryota</taxon>
        <taxon>Viridiplantae</taxon>
        <taxon>Streptophyta</taxon>
        <taxon>Embryophyta</taxon>
        <taxon>Tracheophyta</taxon>
        <taxon>Spermatophyta</taxon>
        <taxon>Magnoliopsida</taxon>
        <taxon>eudicotyledons</taxon>
        <taxon>Gunneridae</taxon>
        <taxon>Pentapetalae</taxon>
        <taxon>asterids</taxon>
        <taxon>lamiids</taxon>
        <taxon>Lamiales</taxon>
        <taxon>Pedaliaceae</taxon>
        <taxon>Sesamum</taxon>
    </lineage>
</organism>
<gene>
    <name evidence="2" type="ORF">Salat_1887400</name>
</gene>
<dbReference type="EMBL" id="JACGWO010000007">
    <property type="protein sequence ID" value="KAK4423048.1"/>
    <property type="molecule type" value="Genomic_DNA"/>
</dbReference>
<evidence type="ECO:0000313" key="2">
    <source>
        <dbReference type="EMBL" id="KAK4423048.1"/>
    </source>
</evidence>
<comment type="caution">
    <text evidence="2">The sequence shown here is derived from an EMBL/GenBank/DDBJ whole genome shotgun (WGS) entry which is preliminary data.</text>
</comment>
<reference evidence="2" key="1">
    <citation type="submission" date="2020-06" db="EMBL/GenBank/DDBJ databases">
        <authorList>
            <person name="Li T."/>
            <person name="Hu X."/>
            <person name="Zhang T."/>
            <person name="Song X."/>
            <person name="Zhang H."/>
            <person name="Dai N."/>
            <person name="Sheng W."/>
            <person name="Hou X."/>
            <person name="Wei L."/>
        </authorList>
    </citation>
    <scope>NUCLEOTIDE SEQUENCE</scope>
    <source>
        <strain evidence="2">3651</strain>
        <tissue evidence="2">Leaf</tissue>
    </source>
</reference>
<feature type="compositionally biased region" description="Basic and acidic residues" evidence="1">
    <location>
        <begin position="48"/>
        <end position="86"/>
    </location>
</feature>
<feature type="region of interest" description="Disordered" evidence="1">
    <location>
        <begin position="40"/>
        <end position="106"/>
    </location>
</feature>
<evidence type="ECO:0000256" key="1">
    <source>
        <dbReference type="SAM" id="MobiDB-lite"/>
    </source>
</evidence>
<name>A0AAE2CI53_9LAMI</name>
<dbReference type="Proteomes" id="UP001293254">
    <property type="component" value="Unassembled WGS sequence"/>
</dbReference>
<evidence type="ECO:0000313" key="3">
    <source>
        <dbReference type="Proteomes" id="UP001293254"/>
    </source>
</evidence>
<sequence length="126" mass="14450">MFKNFRARTFETDIFQLIDGHGREVRVYLDAVRDPKTAVEIEGEGEDEPVHNEGDKEPMHNEDEEEPVHRNKDKGKGVVIEERGDGEGVDCPPISQPEPEVSSRKKPIKRAIFNDEDEPLLLIRFL</sequence>